<feature type="compositionally biased region" description="Basic and acidic residues" evidence="1">
    <location>
        <begin position="9"/>
        <end position="25"/>
    </location>
</feature>
<evidence type="ECO:0000313" key="4">
    <source>
        <dbReference type="Proteomes" id="UP000222824"/>
    </source>
</evidence>
<evidence type="ECO:0000313" key="3">
    <source>
        <dbReference type="EMBL" id="PHQ38052.1"/>
    </source>
</evidence>
<feature type="domain" description="Halobacterial output" evidence="2">
    <location>
        <begin position="27"/>
        <end position="96"/>
    </location>
</feature>
<feature type="region of interest" description="Disordered" evidence="1">
    <location>
        <begin position="1"/>
        <end position="30"/>
    </location>
</feature>
<dbReference type="InterPro" id="IPR040624">
    <property type="entry name" value="HalOD1"/>
</dbReference>
<keyword evidence="4" id="KW-1185">Reference proteome</keyword>
<evidence type="ECO:0000259" key="2">
    <source>
        <dbReference type="Pfam" id="PF18545"/>
    </source>
</evidence>
<dbReference type="AlphaFoldDB" id="A0A2G1WGE7"/>
<dbReference type="RefSeq" id="WP_099256139.1">
    <property type="nucleotide sequence ID" value="NZ_NHOA01000125.1"/>
</dbReference>
<dbReference type="Pfam" id="PF18545">
    <property type="entry name" value="HalOD1"/>
    <property type="match status" value="1"/>
</dbReference>
<protein>
    <recommendedName>
        <fullName evidence="2">Halobacterial output domain-containing protein</fullName>
    </recommendedName>
</protein>
<accession>A0A2G1WGE7</accession>
<name>A0A2G1WGE7_9EURY</name>
<dbReference type="EMBL" id="NHOA01000125">
    <property type="protein sequence ID" value="PHQ38052.1"/>
    <property type="molecule type" value="Genomic_DNA"/>
</dbReference>
<gene>
    <name evidence="3" type="ORF">DJ69_13710</name>
</gene>
<dbReference type="OrthoDB" id="271604at2157"/>
<dbReference type="Proteomes" id="UP000222824">
    <property type="component" value="Unassembled WGS sequence"/>
</dbReference>
<reference evidence="3 4" key="1">
    <citation type="journal article" date="2014" name="Front. Microbiol.">
        <title>Population and genomic analysis of the genus Halorubrum.</title>
        <authorList>
            <person name="Fullmer M.S."/>
            <person name="Soucy S.M."/>
            <person name="Swithers K.S."/>
            <person name="Makkay A.M."/>
            <person name="Wheeler R."/>
            <person name="Ventosa A."/>
            <person name="Gogarten J.P."/>
            <person name="Papke R.T."/>
        </authorList>
    </citation>
    <scope>NUCLEOTIDE SEQUENCE [LARGE SCALE GENOMIC DNA]</scope>
    <source>
        <strain evidence="3 4">C49</strain>
    </source>
</reference>
<proteinExistence type="predicted"/>
<organism evidence="3 4">
    <name type="scientific">Halorubrum persicum</name>
    <dbReference type="NCBI Taxonomy" id="1383844"/>
    <lineage>
        <taxon>Archaea</taxon>
        <taxon>Methanobacteriati</taxon>
        <taxon>Methanobacteriota</taxon>
        <taxon>Stenosarchaea group</taxon>
        <taxon>Halobacteria</taxon>
        <taxon>Halobacteriales</taxon>
        <taxon>Haloferacaceae</taxon>
        <taxon>Halorubrum</taxon>
    </lineage>
</organism>
<evidence type="ECO:0000256" key="1">
    <source>
        <dbReference type="SAM" id="MobiDB-lite"/>
    </source>
</evidence>
<sequence length="101" mass="10352">MSSATTNARGHESVSEAVRVEHSDDGVSPSRAVVEAVSDPAGVEPVDLADEAGIVLYEHVDLDALDTLVASHPEVDLDVSLSVAGYAVSVDATAAVVQPSR</sequence>
<comment type="caution">
    <text evidence="3">The sequence shown here is derived from an EMBL/GenBank/DDBJ whole genome shotgun (WGS) entry which is preliminary data.</text>
</comment>